<gene>
    <name evidence="7" type="ORF">scyTo_0008096</name>
</gene>
<dbReference type="GO" id="GO:0005856">
    <property type="term" value="C:cytoskeleton"/>
    <property type="evidence" value="ECO:0007669"/>
    <property type="project" value="UniProtKB-SubCell"/>
</dbReference>
<dbReference type="Gene3D" id="1.20.5.520">
    <property type="entry name" value="Single helix bin"/>
    <property type="match status" value="1"/>
</dbReference>
<dbReference type="AlphaFoldDB" id="A0A401P3F8"/>
<evidence type="ECO:0000256" key="1">
    <source>
        <dbReference type="ARBA" id="ARBA00004245"/>
    </source>
</evidence>
<accession>A0A401P3F8</accession>
<evidence type="ECO:0000256" key="2">
    <source>
        <dbReference type="ARBA" id="ARBA00009511"/>
    </source>
</evidence>
<evidence type="ECO:0008006" key="9">
    <source>
        <dbReference type="Google" id="ProtNLM"/>
    </source>
</evidence>
<evidence type="ECO:0000256" key="4">
    <source>
        <dbReference type="ARBA" id="ARBA00023212"/>
    </source>
</evidence>
<reference evidence="7 8" key="1">
    <citation type="journal article" date="2018" name="Nat. Ecol. Evol.">
        <title>Shark genomes provide insights into elasmobranch evolution and the origin of vertebrates.</title>
        <authorList>
            <person name="Hara Y"/>
            <person name="Yamaguchi K"/>
            <person name="Onimaru K"/>
            <person name="Kadota M"/>
            <person name="Koyanagi M"/>
            <person name="Keeley SD"/>
            <person name="Tatsumi K"/>
            <person name="Tanaka K"/>
            <person name="Motone F"/>
            <person name="Kageyama Y"/>
            <person name="Nozu R"/>
            <person name="Adachi N"/>
            <person name="Nishimura O"/>
            <person name="Nakagawa R"/>
            <person name="Tanegashima C"/>
            <person name="Kiyatake I"/>
            <person name="Matsumoto R"/>
            <person name="Murakumo K"/>
            <person name="Nishida K"/>
            <person name="Terakita A"/>
            <person name="Kuratani S"/>
            <person name="Sato K"/>
            <person name="Hyodo S Kuraku.S."/>
        </authorList>
    </citation>
    <scope>NUCLEOTIDE SEQUENCE [LARGE SCALE GENOMIC DNA]</scope>
</reference>
<organism evidence="7 8">
    <name type="scientific">Scyliorhinus torazame</name>
    <name type="common">Cloudy catshark</name>
    <name type="synonym">Catulus torazame</name>
    <dbReference type="NCBI Taxonomy" id="75743"/>
    <lineage>
        <taxon>Eukaryota</taxon>
        <taxon>Metazoa</taxon>
        <taxon>Chordata</taxon>
        <taxon>Craniata</taxon>
        <taxon>Vertebrata</taxon>
        <taxon>Chondrichthyes</taxon>
        <taxon>Elasmobranchii</taxon>
        <taxon>Galeomorphii</taxon>
        <taxon>Galeoidea</taxon>
        <taxon>Carcharhiniformes</taxon>
        <taxon>Scyliorhinidae</taxon>
        <taxon>Scyliorhinus</taxon>
    </lineage>
</organism>
<feature type="compositionally biased region" description="Basic and acidic residues" evidence="5">
    <location>
        <begin position="84"/>
        <end position="97"/>
    </location>
</feature>
<evidence type="ECO:0000256" key="5">
    <source>
        <dbReference type="SAM" id="MobiDB-lite"/>
    </source>
</evidence>
<protein>
    <recommendedName>
        <fullName evidence="9">ATP synthase-coupling factor 6, mitochondrial</fullName>
    </recommendedName>
</protein>
<feature type="region of interest" description="Disordered" evidence="5">
    <location>
        <begin position="84"/>
        <end position="105"/>
    </location>
</feature>
<evidence type="ECO:0000313" key="8">
    <source>
        <dbReference type="Proteomes" id="UP000288216"/>
    </source>
</evidence>
<feature type="chain" id="PRO_5019581172" description="ATP synthase-coupling factor 6, mitochondrial" evidence="6">
    <location>
        <begin position="23"/>
        <end position="105"/>
    </location>
</feature>
<dbReference type="GO" id="GO:0003785">
    <property type="term" value="F:actin monomer binding"/>
    <property type="evidence" value="ECO:0007669"/>
    <property type="project" value="InterPro"/>
</dbReference>
<sequence length="105" mass="11401">MSCWSRLRSLLVKALGLPAAVGGGGKLRNFFGKCGRAVSGAYTMADKASKSPVNKEFQQEITTFPKDKLKETLIKESNLLPDAKTIEDEKQRAKEEAAAQETAAQ</sequence>
<comment type="caution">
    <text evidence="7">The sequence shown here is derived from an EMBL/GenBank/DDBJ whole genome shotgun (WGS) entry which is preliminary data.</text>
</comment>
<dbReference type="EMBL" id="BFAA01003040">
    <property type="protein sequence ID" value="GCB67662.1"/>
    <property type="molecule type" value="Genomic_DNA"/>
</dbReference>
<comment type="subcellular location">
    <subcellularLocation>
        <location evidence="1">Cytoplasm</location>
        <location evidence="1">Cytoskeleton</location>
    </subcellularLocation>
</comment>
<name>A0A401P3F8_SCYTO</name>
<keyword evidence="4" id="KW-0206">Cytoskeleton</keyword>
<dbReference type="Proteomes" id="UP000288216">
    <property type="component" value="Unassembled WGS sequence"/>
</dbReference>
<evidence type="ECO:0000313" key="7">
    <source>
        <dbReference type="EMBL" id="GCB67662.1"/>
    </source>
</evidence>
<dbReference type="InterPro" id="IPR001152">
    <property type="entry name" value="Beta-thymosin"/>
</dbReference>
<dbReference type="Pfam" id="PF01290">
    <property type="entry name" value="Thymosin"/>
    <property type="match status" value="1"/>
</dbReference>
<dbReference type="InterPro" id="IPR038386">
    <property type="entry name" value="Beta-thymosin_sf"/>
</dbReference>
<feature type="signal peptide" evidence="6">
    <location>
        <begin position="1"/>
        <end position="22"/>
    </location>
</feature>
<dbReference type="SMART" id="SM00152">
    <property type="entry name" value="THY"/>
    <property type="match status" value="1"/>
</dbReference>
<dbReference type="GO" id="GO:0007015">
    <property type="term" value="P:actin filament organization"/>
    <property type="evidence" value="ECO:0007669"/>
    <property type="project" value="InterPro"/>
</dbReference>
<keyword evidence="6" id="KW-0732">Signal</keyword>
<evidence type="ECO:0000256" key="3">
    <source>
        <dbReference type="ARBA" id="ARBA00022490"/>
    </source>
</evidence>
<proteinExistence type="inferred from homology"/>
<keyword evidence="3" id="KW-0963">Cytoplasm</keyword>
<comment type="similarity">
    <text evidence="2">Belongs to the thymosin beta family.</text>
</comment>
<keyword evidence="8" id="KW-1185">Reference proteome</keyword>
<evidence type="ECO:0000256" key="6">
    <source>
        <dbReference type="SAM" id="SignalP"/>
    </source>
</evidence>